<dbReference type="SUPFAM" id="SSF109604">
    <property type="entry name" value="HD-domain/PDEase-like"/>
    <property type="match status" value="1"/>
</dbReference>
<organism evidence="3 4">
    <name type="scientific">Rarispira pelagica</name>
    <dbReference type="NCBI Taxonomy" id="3141764"/>
    <lineage>
        <taxon>Bacteria</taxon>
        <taxon>Pseudomonadati</taxon>
        <taxon>Spirochaetota</taxon>
        <taxon>Spirochaetia</taxon>
        <taxon>Winmispirales</taxon>
        <taxon>Winmispiraceae</taxon>
        <taxon>Rarispira</taxon>
    </lineage>
</organism>
<dbReference type="Proteomes" id="UP001466331">
    <property type="component" value="Unassembled WGS sequence"/>
</dbReference>
<dbReference type="Pfam" id="PF01966">
    <property type="entry name" value="HD"/>
    <property type="match status" value="1"/>
</dbReference>
<dbReference type="InterPro" id="IPR006674">
    <property type="entry name" value="HD_domain"/>
</dbReference>
<dbReference type="PANTHER" id="PTHR47545">
    <property type="entry name" value="MULTIFUNCTIONAL CCA PROTEIN"/>
    <property type="match status" value="1"/>
</dbReference>
<feature type="domain" description="HD" evidence="2">
    <location>
        <begin position="224"/>
        <end position="289"/>
    </location>
</feature>
<accession>A0ABU9U914</accession>
<gene>
    <name evidence="3" type="ORF">WKV44_01215</name>
</gene>
<comment type="caution">
    <text evidence="3">The sequence shown here is derived from an EMBL/GenBank/DDBJ whole genome shotgun (WGS) entry which is preliminary data.</text>
</comment>
<name>A0ABU9U914_9SPIR</name>
<sequence length="360" mass="41749">MDRQEILKLLKKNRYNPRLMGFSALDRYYRFYDDQYYLLIKSSADMVALAQMFDNLIFPSMFAIEAAIVEEDSVVLFSEEGMFSYLPELNITADPFSRRFYMSDSAIKSIRSKKLECAGEYSIRDVLNIAIMISRYDFSIEGDFFPDMKSYMPSQDEQRIFLSLLMSSYKPWKGLSLLDKSGLLSVLWPELARMKDVEHSKDYHPEGSVWQHTLEALRYPKKRLLPVTLAVLLHDAGKPLATEQDGKRFFAHANIGESIARSFLKRLGFSSSLTEDVAFLVRHHMLPHALPSLRPSSVSNVLDSPLFPMLLEVYRCDLFSTFKGPDSYHRSCKAYKAYLKNRKNPYKNMDFKKDVKLFVE</sequence>
<evidence type="ECO:0000259" key="2">
    <source>
        <dbReference type="Pfam" id="PF01966"/>
    </source>
</evidence>
<dbReference type="Gene3D" id="1.10.3090.10">
    <property type="entry name" value="cca-adding enzyme, domain 2"/>
    <property type="match status" value="1"/>
</dbReference>
<dbReference type="InterPro" id="IPR050124">
    <property type="entry name" value="tRNA_CCA-adding_enzyme"/>
</dbReference>
<dbReference type="CDD" id="cd00077">
    <property type="entry name" value="HDc"/>
    <property type="match status" value="1"/>
</dbReference>
<evidence type="ECO:0000313" key="4">
    <source>
        <dbReference type="Proteomes" id="UP001466331"/>
    </source>
</evidence>
<dbReference type="EMBL" id="JBCHKQ010000001">
    <property type="protein sequence ID" value="MEM5947157.1"/>
    <property type="molecule type" value="Genomic_DNA"/>
</dbReference>
<evidence type="ECO:0000256" key="1">
    <source>
        <dbReference type="ARBA" id="ARBA00022741"/>
    </source>
</evidence>
<reference evidence="3 4" key="1">
    <citation type="submission" date="2024-03" db="EMBL/GenBank/DDBJ databases">
        <title>Ignisphaera cupida sp. nov., a hyperthermophilic hydrolytic archaeon from a hot spring of Kamchatka, and proposal of Ignisphaeraceae fam. nov.</title>
        <authorList>
            <person name="Podosokorskaya O.A."/>
            <person name="Elcheninov A.G."/>
            <person name="Maltseva A.I."/>
            <person name="Zayulina K.S."/>
            <person name="Novikov A."/>
            <person name="Merkel A.Y."/>
        </authorList>
    </citation>
    <scope>NUCLEOTIDE SEQUENCE [LARGE SCALE GENOMIC DNA]</scope>
    <source>
        <strain evidence="3 4">38H-sp</strain>
    </source>
</reference>
<keyword evidence="4" id="KW-1185">Reference proteome</keyword>
<evidence type="ECO:0000313" key="3">
    <source>
        <dbReference type="EMBL" id="MEM5947157.1"/>
    </source>
</evidence>
<dbReference type="RefSeq" id="WP_420068608.1">
    <property type="nucleotide sequence ID" value="NZ_JBCHKQ010000001.1"/>
</dbReference>
<proteinExistence type="predicted"/>
<dbReference type="InterPro" id="IPR003607">
    <property type="entry name" value="HD/PDEase_dom"/>
</dbReference>
<protein>
    <submittedName>
        <fullName evidence="3">HD domain-containing protein</fullName>
    </submittedName>
</protein>
<keyword evidence="1" id="KW-0547">Nucleotide-binding</keyword>